<protein>
    <recommendedName>
        <fullName evidence="3">Glucose-1-phosphate thymidylyltransferase</fullName>
    </recommendedName>
</protein>
<sequence length="102" mass="10651">LAGIYGGDWFDTGTLDSFLASTSFLLRGGQSIEGRVTGRIGKNVAIGEEAEVQCESIEDSVVLSEARVKVVGAIRHALIGGAVNRQSDVIGERVFGEEALAG</sequence>
<feature type="non-terminal residue" evidence="1">
    <location>
        <position position="1"/>
    </location>
</feature>
<reference evidence="1" key="1">
    <citation type="submission" date="2020-07" db="EMBL/GenBank/DDBJ databases">
        <title>Huge and variable diversity of episymbiotic CPR bacteria and DPANN archaea in groundwater ecosystems.</title>
        <authorList>
            <person name="He C.Y."/>
            <person name="Keren R."/>
            <person name="Whittaker M."/>
            <person name="Farag I.F."/>
            <person name="Doudna J."/>
            <person name="Cate J.H.D."/>
            <person name="Banfield J.F."/>
        </authorList>
    </citation>
    <scope>NUCLEOTIDE SEQUENCE</scope>
    <source>
        <strain evidence="1">NC_groundwater_17_Pr7_B-0.1um_64_12</strain>
    </source>
</reference>
<comment type="caution">
    <text evidence="1">The sequence shown here is derived from an EMBL/GenBank/DDBJ whole genome shotgun (WGS) entry which is preliminary data.</text>
</comment>
<evidence type="ECO:0000313" key="2">
    <source>
        <dbReference type="Proteomes" id="UP000727962"/>
    </source>
</evidence>
<accession>A0A931PT32</accession>
<dbReference type="EMBL" id="JACOSL010000022">
    <property type="protein sequence ID" value="MBI1756058.1"/>
    <property type="molecule type" value="Genomic_DNA"/>
</dbReference>
<organism evidence="1 2">
    <name type="scientific">Fimbriimonas ginsengisoli</name>
    <dbReference type="NCBI Taxonomy" id="1005039"/>
    <lineage>
        <taxon>Bacteria</taxon>
        <taxon>Bacillati</taxon>
        <taxon>Armatimonadota</taxon>
        <taxon>Fimbriimonadia</taxon>
        <taxon>Fimbriimonadales</taxon>
        <taxon>Fimbriimonadaceae</taxon>
        <taxon>Fimbriimonas</taxon>
    </lineage>
</organism>
<name>A0A931PT32_FIMGI</name>
<evidence type="ECO:0000313" key="1">
    <source>
        <dbReference type="EMBL" id="MBI1756058.1"/>
    </source>
</evidence>
<gene>
    <name evidence="1" type="ORF">HYR64_03010</name>
</gene>
<dbReference type="Proteomes" id="UP000727962">
    <property type="component" value="Unassembled WGS sequence"/>
</dbReference>
<proteinExistence type="predicted"/>
<evidence type="ECO:0008006" key="3">
    <source>
        <dbReference type="Google" id="ProtNLM"/>
    </source>
</evidence>
<dbReference type="AlphaFoldDB" id="A0A931PT32"/>